<accession>A0A4D7JJC3</accession>
<dbReference type="AlphaFoldDB" id="A0A4D7JJC3"/>
<dbReference type="SUPFAM" id="SSF48452">
    <property type="entry name" value="TPR-like"/>
    <property type="match status" value="1"/>
</dbReference>
<dbReference type="InterPro" id="IPR011990">
    <property type="entry name" value="TPR-like_helical_dom_sf"/>
</dbReference>
<evidence type="ECO:0000256" key="1">
    <source>
        <dbReference type="SAM" id="SignalP"/>
    </source>
</evidence>
<dbReference type="InterPro" id="IPR019734">
    <property type="entry name" value="TPR_rpt"/>
</dbReference>
<keyword evidence="3" id="KW-1185">Reference proteome</keyword>
<feature type="signal peptide" evidence="1">
    <location>
        <begin position="1"/>
        <end position="25"/>
    </location>
</feature>
<evidence type="ECO:0008006" key="4">
    <source>
        <dbReference type="Google" id="ProtNLM"/>
    </source>
</evidence>
<evidence type="ECO:0000313" key="3">
    <source>
        <dbReference type="Proteomes" id="UP000298616"/>
    </source>
</evidence>
<reference evidence="2 3" key="1">
    <citation type="submission" date="2018-04" db="EMBL/GenBank/DDBJ databases">
        <title>Complete genome uncultured novel isolate.</title>
        <authorList>
            <person name="Merlino G."/>
        </authorList>
    </citation>
    <scope>NUCLEOTIDE SEQUENCE [LARGE SCALE GENOMIC DNA]</scope>
    <source>
        <strain evidence="3">R1DC9</strain>
    </source>
</reference>
<proteinExistence type="predicted"/>
<gene>
    <name evidence="2" type="ORF">DCC35_08605</name>
</gene>
<dbReference type="Proteomes" id="UP000298616">
    <property type="component" value="Chromosome"/>
</dbReference>
<dbReference type="PROSITE" id="PS51257">
    <property type="entry name" value="PROKAR_LIPOPROTEIN"/>
    <property type="match status" value="1"/>
</dbReference>
<feature type="chain" id="PRO_5020722140" description="Tetratricopeptide repeat-containing protein" evidence="1">
    <location>
        <begin position="26"/>
        <end position="593"/>
    </location>
</feature>
<dbReference type="SMART" id="SM00028">
    <property type="entry name" value="TPR"/>
    <property type="match status" value="3"/>
</dbReference>
<organism evidence="2 3">
    <name type="scientific">Mangrovivirga cuniculi</name>
    <dbReference type="NCBI Taxonomy" id="2715131"/>
    <lineage>
        <taxon>Bacteria</taxon>
        <taxon>Pseudomonadati</taxon>
        <taxon>Bacteroidota</taxon>
        <taxon>Cytophagia</taxon>
        <taxon>Cytophagales</taxon>
        <taxon>Mangrovivirgaceae</taxon>
        <taxon>Mangrovivirga</taxon>
    </lineage>
</organism>
<dbReference type="OrthoDB" id="1489296at2"/>
<dbReference type="KEGG" id="fpf:DCC35_08605"/>
<dbReference type="EMBL" id="CP028923">
    <property type="protein sequence ID" value="QCK14797.1"/>
    <property type="molecule type" value="Genomic_DNA"/>
</dbReference>
<sequence length="593" mass="65119">MTQARKLVFAAAITGMLALSGCSLSQMTKAAKEQQLTVTPNPLEVHADTVEYEMSAVLPVKMLKKGKVYTIKNYYVYGDQEVSVGEVSFRAEDYPNASDEQPRESKTFSFPYDPAMSKGELQVMGVASNPENGKFKETERMTVAPGIITTSKLVEKPFFAAFADHGYNNQEELIPTEINFYFLQGSSVLRSSERRSDRGEYFRGFIAEKNVTRTVTITGSHSPEGPETVNTDLAGNRAEVIEKYYKDQMDRYDYKGAADSINFIIKEVVRDWTPLKDSLANYDGLTEEEKQQVYDIVNGPGVFEEKEDQLHDLPFYRKMFRDVYPQLRFSETEILTVKEKKTDAEISVLAKGISEGNADADTLSMEELLYAATLTPSLDEKEAIYKAAIEKEDNWVAHNNLGAVYLLQARESGDEALVSSAINEAEIANRMEENAPSHIVLAAAYVMQGNNQKAYDVARAVTEMSPSAENQAGLNGVKGALQIMMGEYGPATTSLSNAEENATNLFNKGLAQLLNGETQKAMSSFEDAIAADNDFAKAHYAAAVAAARSNNVDQVVSHLSDAVSADPSLKQKALADLEFAAVAGNAAFTEALK</sequence>
<keyword evidence="1" id="KW-0732">Signal</keyword>
<protein>
    <recommendedName>
        <fullName evidence="4">Tetratricopeptide repeat-containing protein</fullName>
    </recommendedName>
</protein>
<dbReference type="RefSeq" id="WP_137090384.1">
    <property type="nucleotide sequence ID" value="NZ_CP028923.1"/>
</dbReference>
<name>A0A4D7JJC3_9BACT</name>
<evidence type="ECO:0000313" key="2">
    <source>
        <dbReference type="EMBL" id="QCK14797.1"/>
    </source>
</evidence>
<dbReference type="Gene3D" id="1.25.40.10">
    <property type="entry name" value="Tetratricopeptide repeat domain"/>
    <property type="match status" value="2"/>
</dbReference>